<feature type="transmembrane region" description="Helical" evidence="2">
    <location>
        <begin position="6"/>
        <end position="27"/>
    </location>
</feature>
<comment type="caution">
    <text evidence="3">The sequence shown here is derived from an EMBL/GenBank/DDBJ whole genome shotgun (WGS) entry which is preliminary data.</text>
</comment>
<evidence type="ECO:0000313" key="3">
    <source>
        <dbReference type="EMBL" id="KAG5831598.1"/>
    </source>
</evidence>
<keyword evidence="2" id="KW-1133">Transmembrane helix</keyword>
<accession>A0A9D3RIN5</accession>
<gene>
    <name evidence="3" type="ORF">ANANG_G00305400</name>
</gene>
<protein>
    <submittedName>
        <fullName evidence="3">Uncharacterized protein</fullName>
    </submittedName>
</protein>
<evidence type="ECO:0000313" key="4">
    <source>
        <dbReference type="Proteomes" id="UP001044222"/>
    </source>
</evidence>
<reference evidence="3" key="1">
    <citation type="submission" date="2021-01" db="EMBL/GenBank/DDBJ databases">
        <title>A chromosome-scale assembly of European eel, Anguilla anguilla.</title>
        <authorList>
            <person name="Henkel C."/>
            <person name="Jong-Raadsen S.A."/>
            <person name="Dufour S."/>
            <person name="Weltzien F.-A."/>
            <person name="Palstra A.P."/>
            <person name="Pelster B."/>
            <person name="Spaink H.P."/>
            <person name="Van Den Thillart G.E."/>
            <person name="Jansen H."/>
            <person name="Zahm M."/>
            <person name="Klopp C."/>
            <person name="Cedric C."/>
            <person name="Louis A."/>
            <person name="Berthelot C."/>
            <person name="Parey E."/>
            <person name="Roest Crollius H."/>
            <person name="Montfort J."/>
            <person name="Robinson-Rechavi M."/>
            <person name="Bucao C."/>
            <person name="Bouchez O."/>
            <person name="Gislard M."/>
            <person name="Lluch J."/>
            <person name="Milhes M."/>
            <person name="Lampietro C."/>
            <person name="Lopez Roques C."/>
            <person name="Donnadieu C."/>
            <person name="Braasch I."/>
            <person name="Desvignes T."/>
            <person name="Postlethwait J."/>
            <person name="Bobe J."/>
            <person name="Guiguen Y."/>
            <person name="Dirks R."/>
        </authorList>
    </citation>
    <scope>NUCLEOTIDE SEQUENCE</scope>
    <source>
        <strain evidence="3">Tag_6206</strain>
        <tissue evidence="3">Liver</tissue>
    </source>
</reference>
<evidence type="ECO:0000256" key="2">
    <source>
        <dbReference type="SAM" id="Phobius"/>
    </source>
</evidence>
<keyword evidence="2" id="KW-0812">Transmembrane</keyword>
<dbReference type="EMBL" id="JAFIRN010000018">
    <property type="protein sequence ID" value="KAG5831598.1"/>
    <property type="molecule type" value="Genomic_DNA"/>
</dbReference>
<keyword evidence="4" id="KW-1185">Reference proteome</keyword>
<feature type="transmembrane region" description="Helical" evidence="2">
    <location>
        <begin position="48"/>
        <end position="69"/>
    </location>
</feature>
<name>A0A9D3RIN5_ANGAN</name>
<sequence>MQSVARQLKIAECATVFFVLAVSYLSCRCARVSIARAVPQLQRNQAEQLAASCALFYVIYYGLILLLLWEDMPEQTVHGLPGFFGGRTDFGQHSNTRMSTKHKRPPVAYGTPQTSACSPETAATKYSACGDIKRQTGGRGDSRPVSRGFASPSHLLHFGHVANEGFVIYEVQKLLQLKEVPLITDGLLTYPQLSVIIKYTEIITGDRQPG</sequence>
<evidence type="ECO:0000256" key="1">
    <source>
        <dbReference type="SAM" id="MobiDB-lite"/>
    </source>
</evidence>
<dbReference type="Proteomes" id="UP001044222">
    <property type="component" value="Chromosome 18"/>
</dbReference>
<proteinExistence type="predicted"/>
<feature type="region of interest" description="Disordered" evidence="1">
    <location>
        <begin position="95"/>
        <end position="115"/>
    </location>
</feature>
<organism evidence="3 4">
    <name type="scientific">Anguilla anguilla</name>
    <name type="common">European freshwater eel</name>
    <name type="synonym">Muraena anguilla</name>
    <dbReference type="NCBI Taxonomy" id="7936"/>
    <lineage>
        <taxon>Eukaryota</taxon>
        <taxon>Metazoa</taxon>
        <taxon>Chordata</taxon>
        <taxon>Craniata</taxon>
        <taxon>Vertebrata</taxon>
        <taxon>Euteleostomi</taxon>
        <taxon>Actinopterygii</taxon>
        <taxon>Neopterygii</taxon>
        <taxon>Teleostei</taxon>
        <taxon>Anguilliformes</taxon>
        <taxon>Anguillidae</taxon>
        <taxon>Anguilla</taxon>
    </lineage>
</organism>
<dbReference type="AlphaFoldDB" id="A0A9D3RIN5"/>
<keyword evidence="2" id="KW-0472">Membrane</keyword>